<dbReference type="Gene3D" id="1.10.287.130">
    <property type="match status" value="1"/>
</dbReference>
<evidence type="ECO:0000256" key="6">
    <source>
        <dbReference type="ARBA" id="ARBA00022777"/>
    </source>
</evidence>
<evidence type="ECO:0000256" key="2">
    <source>
        <dbReference type="ARBA" id="ARBA00004236"/>
    </source>
</evidence>
<evidence type="ECO:0000256" key="3">
    <source>
        <dbReference type="ARBA" id="ARBA00012438"/>
    </source>
</evidence>
<dbReference type="CDD" id="cd00082">
    <property type="entry name" value="HisKA"/>
    <property type="match status" value="1"/>
</dbReference>
<keyword evidence="7" id="KW-0902">Two-component regulatory system</keyword>
<organism evidence="10 11">
    <name type="scientific">Paractinoplanes tereljensis</name>
    <dbReference type="NCBI Taxonomy" id="571912"/>
    <lineage>
        <taxon>Bacteria</taxon>
        <taxon>Bacillati</taxon>
        <taxon>Actinomycetota</taxon>
        <taxon>Actinomycetes</taxon>
        <taxon>Micromonosporales</taxon>
        <taxon>Micromonosporaceae</taxon>
        <taxon>Paractinoplanes</taxon>
    </lineage>
</organism>
<comment type="catalytic activity">
    <reaction evidence="1">
        <text>ATP + protein L-histidine = ADP + protein N-phospho-L-histidine.</text>
        <dbReference type="EC" id="2.7.13.3"/>
    </reaction>
</comment>
<dbReference type="AlphaFoldDB" id="A0A919NPI8"/>
<proteinExistence type="predicted"/>
<dbReference type="Gene3D" id="3.30.565.10">
    <property type="entry name" value="Histidine kinase-like ATPase, C-terminal domain"/>
    <property type="match status" value="1"/>
</dbReference>
<name>A0A919NPI8_9ACTN</name>
<evidence type="ECO:0000256" key="5">
    <source>
        <dbReference type="ARBA" id="ARBA00022679"/>
    </source>
</evidence>
<dbReference type="CDD" id="cd00075">
    <property type="entry name" value="HATPase"/>
    <property type="match status" value="1"/>
</dbReference>
<feature type="transmembrane region" description="Helical" evidence="8">
    <location>
        <begin position="64"/>
        <end position="83"/>
    </location>
</feature>
<evidence type="ECO:0000313" key="11">
    <source>
        <dbReference type="Proteomes" id="UP000623608"/>
    </source>
</evidence>
<dbReference type="Pfam" id="PF02518">
    <property type="entry name" value="HATPase_c"/>
    <property type="match status" value="1"/>
</dbReference>
<evidence type="ECO:0000259" key="9">
    <source>
        <dbReference type="PROSITE" id="PS50109"/>
    </source>
</evidence>
<dbReference type="GO" id="GO:0005886">
    <property type="term" value="C:plasma membrane"/>
    <property type="evidence" value="ECO:0007669"/>
    <property type="project" value="UniProtKB-SubCell"/>
</dbReference>
<dbReference type="Pfam" id="PF00512">
    <property type="entry name" value="HisKA"/>
    <property type="match status" value="1"/>
</dbReference>
<comment type="caution">
    <text evidence="10">The sequence shown here is derived from an EMBL/GenBank/DDBJ whole genome shotgun (WGS) entry which is preliminary data.</text>
</comment>
<keyword evidence="4" id="KW-0597">Phosphoprotein</keyword>
<dbReference type="PRINTS" id="PR00344">
    <property type="entry name" value="BCTRLSENSOR"/>
</dbReference>
<evidence type="ECO:0000256" key="7">
    <source>
        <dbReference type="ARBA" id="ARBA00023012"/>
    </source>
</evidence>
<dbReference type="GO" id="GO:0000155">
    <property type="term" value="F:phosphorelay sensor kinase activity"/>
    <property type="evidence" value="ECO:0007669"/>
    <property type="project" value="InterPro"/>
</dbReference>
<dbReference type="Proteomes" id="UP000623608">
    <property type="component" value="Unassembled WGS sequence"/>
</dbReference>
<evidence type="ECO:0000256" key="1">
    <source>
        <dbReference type="ARBA" id="ARBA00000085"/>
    </source>
</evidence>
<feature type="transmembrane region" description="Helical" evidence="8">
    <location>
        <begin position="34"/>
        <end position="52"/>
    </location>
</feature>
<keyword evidence="8" id="KW-1133">Transmembrane helix</keyword>
<dbReference type="SMART" id="SM00387">
    <property type="entry name" value="HATPase_c"/>
    <property type="match status" value="1"/>
</dbReference>
<dbReference type="InterPro" id="IPR003594">
    <property type="entry name" value="HATPase_dom"/>
</dbReference>
<feature type="transmembrane region" description="Helical" evidence="8">
    <location>
        <begin position="134"/>
        <end position="153"/>
    </location>
</feature>
<reference evidence="10" key="1">
    <citation type="submission" date="2021-01" db="EMBL/GenBank/DDBJ databases">
        <title>Whole genome shotgun sequence of Actinoplanes tereljensis NBRC 105297.</title>
        <authorList>
            <person name="Komaki H."/>
            <person name="Tamura T."/>
        </authorList>
    </citation>
    <scope>NUCLEOTIDE SEQUENCE</scope>
    <source>
        <strain evidence="10">NBRC 105297</strain>
    </source>
</reference>
<keyword evidence="8" id="KW-0472">Membrane</keyword>
<dbReference type="SUPFAM" id="SSF55874">
    <property type="entry name" value="ATPase domain of HSP90 chaperone/DNA topoisomerase II/histidine kinase"/>
    <property type="match status" value="1"/>
</dbReference>
<evidence type="ECO:0000256" key="8">
    <source>
        <dbReference type="SAM" id="Phobius"/>
    </source>
</evidence>
<dbReference type="PROSITE" id="PS50109">
    <property type="entry name" value="HIS_KIN"/>
    <property type="match status" value="1"/>
</dbReference>
<accession>A0A919NPI8</accession>
<evidence type="ECO:0000313" key="10">
    <source>
        <dbReference type="EMBL" id="GIF21701.1"/>
    </source>
</evidence>
<comment type="subcellular location">
    <subcellularLocation>
        <location evidence="2">Cell membrane</location>
    </subcellularLocation>
</comment>
<sequence length="409" mass="44741">MVPWQHADQLKCDLYSEKVGRNRLFRLFGTGPRAAARQAGALFLLAGLLGFAGIANDPGNAERLLVVAFCDFALALLALVVPWERARRNSPAVLGLLGFAVLGLSTWSFGGIAAGTGPFLVLLYAWAALHFPRWILLAYIAPATAAYLVPLILTHQPPMVVSSAFIFMPIAIAVALLIEAQARHLRDDRARLARIEEWRSAMVNTLAHDVRSPLSTVRMTLEELKESATGHEERMVDAALRQTARVYRLADGLLDMQRIDSTGHLKLDRRRQPARLLVQDALAYVRTDRELVVEVPGDLMVCVDKQRFEQILINLVGNALRYGKPPVVICMSHDGAMDRLEVRDHGPGIPDELRSTLFGQFAVGGPEGVGLGLWIVRQLAVAHGGEAVAEARDPGVAMVITFPPSLNLP</sequence>
<gene>
    <name evidence="10" type="ORF">Ate02nite_44310</name>
</gene>
<feature type="domain" description="Histidine kinase" evidence="9">
    <location>
        <begin position="205"/>
        <end position="406"/>
    </location>
</feature>
<keyword evidence="8" id="KW-0812">Transmembrane</keyword>
<keyword evidence="11" id="KW-1185">Reference proteome</keyword>
<dbReference type="InterPro" id="IPR036890">
    <property type="entry name" value="HATPase_C_sf"/>
</dbReference>
<dbReference type="InterPro" id="IPR005467">
    <property type="entry name" value="His_kinase_dom"/>
</dbReference>
<dbReference type="SUPFAM" id="SSF47384">
    <property type="entry name" value="Homodimeric domain of signal transducing histidine kinase"/>
    <property type="match status" value="1"/>
</dbReference>
<dbReference type="InterPro" id="IPR004358">
    <property type="entry name" value="Sig_transdc_His_kin-like_C"/>
</dbReference>
<keyword evidence="6" id="KW-0418">Kinase</keyword>
<dbReference type="EMBL" id="BOMY01000031">
    <property type="protein sequence ID" value="GIF21701.1"/>
    <property type="molecule type" value="Genomic_DNA"/>
</dbReference>
<dbReference type="PANTHER" id="PTHR43711">
    <property type="entry name" value="TWO-COMPONENT HISTIDINE KINASE"/>
    <property type="match status" value="1"/>
</dbReference>
<dbReference type="InterPro" id="IPR036097">
    <property type="entry name" value="HisK_dim/P_sf"/>
</dbReference>
<dbReference type="EC" id="2.7.13.3" evidence="3"/>
<protein>
    <recommendedName>
        <fullName evidence="3">histidine kinase</fullName>
        <ecNumber evidence="3">2.7.13.3</ecNumber>
    </recommendedName>
</protein>
<dbReference type="SMART" id="SM00388">
    <property type="entry name" value="HisKA"/>
    <property type="match status" value="1"/>
</dbReference>
<dbReference type="InterPro" id="IPR050736">
    <property type="entry name" value="Sensor_HK_Regulatory"/>
</dbReference>
<feature type="transmembrane region" description="Helical" evidence="8">
    <location>
        <begin position="95"/>
        <end position="127"/>
    </location>
</feature>
<keyword evidence="5" id="KW-0808">Transferase</keyword>
<feature type="transmembrane region" description="Helical" evidence="8">
    <location>
        <begin position="159"/>
        <end position="178"/>
    </location>
</feature>
<dbReference type="PANTHER" id="PTHR43711:SF1">
    <property type="entry name" value="HISTIDINE KINASE 1"/>
    <property type="match status" value="1"/>
</dbReference>
<evidence type="ECO:0000256" key="4">
    <source>
        <dbReference type="ARBA" id="ARBA00022553"/>
    </source>
</evidence>
<dbReference type="InterPro" id="IPR003661">
    <property type="entry name" value="HisK_dim/P_dom"/>
</dbReference>